<evidence type="ECO:0000256" key="3">
    <source>
        <dbReference type="ARBA" id="ARBA00022801"/>
    </source>
</evidence>
<organism evidence="5 6">
    <name type="scientific">Fusarium coffeatum</name>
    <dbReference type="NCBI Taxonomy" id="231269"/>
    <lineage>
        <taxon>Eukaryota</taxon>
        <taxon>Fungi</taxon>
        <taxon>Dikarya</taxon>
        <taxon>Ascomycota</taxon>
        <taxon>Pezizomycotina</taxon>
        <taxon>Sordariomycetes</taxon>
        <taxon>Hypocreomycetidae</taxon>
        <taxon>Hypocreales</taxon>
        <taxon>Nectriaceae</taxon>
        <taxon>Fusarium</taxon>
        <taxon>Fusarium incarnatum-equiseti species complex</taxon>
    </lineage>
</organism>
<name>A0A366S8V1_9HYPO</name>
<dbReference type="InterPro" id="IPR000639">
    <property type="entry name" value="Epox_hydrolase-like"/>
</dbReference>
<dbReference type="EMBL" id="QKXC01000039">
    <property type="protein sequence ID" value="RBR25422.1"/>
    <property type="molecule type" value="Genomic_DNA"/>
</dbReference>
<dbReference type="InterPro" id="IPR029058">
    <property type="entry name" value="AB_hydrolase_fold"/>
</dbReference>
<comment type="caution">
    <text evidence="5">The sequence shown here is derived from an EMBL/GenBank/DDBJ whole genome shotgun (WGS) entry which is preliminary data.</text>
</comment>
<evidence type="ECO:0000256" key="2">
    <source>
        <dbReference type="ARBA" id="ARBA00022797"/>
    </source>
</evidence>
<proteinExistence type="inferred from homology"/>
<dbReference type="Gene3D" id="3.40.50.1820">
    <property type="entry name" value="alpha/beta hydrolase"/>
    <property type="match status" value="1"/>
</dbReference>
<dbReference type="PRINTS" id="PR00412">
    <property type="entry name" value="EPOXHYDRLASE"/>
</dbReference>
<dbReference type="PANTHER" id="PTHR21661">
    <property type="entry name" value="EPOXIDE HYDROLASE 1-RELATED"/>
    <property type="match status" value="1"/>
</dbReference>
<dbReference type="PANTHER" id="PTHR21661:SF35">
    <property type="entry name" value="EPOXIDE HYDROLASE"/>
    <property type="match status" value="1"/>
</dbReference>
<dbReference type="OrthoDB" id="7130006at2759"/>
<dbReference type="InterPro" id="IPR010497">
    <property type="entry name" value="Epoxide_hydro_N"/>
</dbReference>
<protein>
    <recommendedName>
        <fullName evidence="4">Epoxide hydrolase N-terminal domain-containing protein</fullName>
    </recommendedName>
</protein>
<keyword evidence="2" id="KW-0058">Aromatic hydrocarbons catabolism</keyword>
<dbReference type="GO" id="GO:0004301">
    <property type="term" value="F:epoxide hydrolase activity"/>
    <property type="evidence" value="ECO:0007669"/>
    <property type="project" value="TreeGrafter"/>
</dbReference>
<dbReference type="Proteomes" id="UP000253153">
    <property type="component" value="Unassembled WGS sequence"/>
</dbReference>
<evidence type="ECO:0000313" key="6">
    <source>
        <dbReference type="Proteomes" id="UP000253153"/>
    </source>
</evidence>
<comment type="similarity">
    <text evidence="1">Belongs to the peptidase S33 family.</text>
</comment>
<dbReference type="GeneID" id="41991305"/>
<dbReference type="RefSeq" id="XP_031020013.1">
    <property type="nucleotide sequence ID" value="XM_031156009.1"/>
</dbReference>
<evidence type="ECO:0000313" key="5">
    <source>
        <dbReference type="EMBL" id="RBR25422.1"/>
    </source>
</evidence>
<reference evidence="5 6" key="1">
    <citation type="submission" date="2018-06" db="EMBL/GenBank/DDBJ databases">
        <title>Fusarium incarnatum-equiseti species complex species 28.</title>
        <authorList>
            <person name="Gardiner D.M."/>
        </authorList>
    </citation>
    <scope>NUCLEOTIDE SEQUENCE [LARGE SCALE GENOMIC DNA]</scope>
    <source>
        <strain evidence="5 6">FIESC_28</strain>
    </source>
</reference>
<feature type="domain" description="Epoxide hydrolase N-terminal" evidence="4">
    <location>
        <begin position="6"/>
        <end position="116"/>
    </location>
</feature>
<evidence type="ECO:0000256" key="1">
    <source>
        <dbReference type="ARBA" id="ARBA00010088"/>
    </source>
</evidence>
<dbReference type="AlphaFoldDB" id="A0A366S8V1"/>
<dbReference type="GO" id="GO:0097176">
    <property type="term" value="P:epoxide metabolic process"/>
    <property type="evidence" value="ECO:0007669"/>
    <property type="project" value="TreeGrafter"/>
</dbReference>
<sequence length="155" mass="17817">MADITPFKASAITLPQVEEIKIKLKYARLDDGMADVESNDLEIGHSSFKELVEYWRDEYDWRKYEAFLNTLNHFKTPIQVDGFEPLNIHYIHQKSSREDAIPLLFLHGWPGSFLEVTKILPLLTESAEDKQAFHVVAPSLPGYGFSQYSKKSVLD</sequence>
<keyword evidence="6" id="KW-1185">Reference proteome</keyword>
<keyword evidence="3" id="KW-0378">Hydrolase</keyword>
<evidence type="ECO:0000259" key="4">
    <source>
        <dbReference type="Pfam" id="PF06441"/>
    </source>
</evidence>
<dbReference type="SUPFAM" id="SSF53474">
    <property type="entry name" value="alpha/beta-Hydrolases"/>
    <property type="match status" value="1"/>
</dbReference>
<gene>
    <name evidence="5" type="ORF">FIESC28_01859</name>
</gene>
<dbReference type="Pfam" id="PF06441">
    <property type="entry name" value="EHN"/>
    <property type="match status" value="1"/>
</dbReference>
<accession>A0A366S8V1</accession>